<evidence type="ECO:0000313" key="2">
    <source>
        <dbReference type="EMBL" id="PJJ60875.1"/>
    </source>
</evidence>
<feature type="compositionally biased region" description="Basic and acidic residues" evidence="1">
    <location>
        <begin position="36"/>
        <end position="52"/>
    </location>
</feature>
<organism evidence="2 3">
    <name type="scientific">Hymenobacter chitinivorans DSM 11115</name>
    <dbReference type="NCBI Taxonomy" id="1121954"/>
    <lineage>
        <taxon>Bacteria</taxon>
        <taxon>Pseudomonadati</taxon>
        <taxon>Bacteroidota</taxon>
        <taxon>Cytophagia</taxon>
        <taxon>Cytophagales</taxon>
        <taxon>Hymenobacteraceae</taxon>
        <taxon>Hymenobacter</taxon>
    </lineage>
</organism>
<protein>
    <submittedName>
        <fullName evidence="2">Uncharacterized protein</fullName>
    </submittedName>
</protein>
<dbReference type="EMBL" id="PGFA01000001">
    <property type="protein sequence ID" value="PJJ60875.1"/>
    <property type="molecule type" value="Genomic_DNA"/>
</dbReference>
<sequence>MNRKWLLRLGLTALALLVTTDRRRSQPIRPQPPEPPRPDDANEAKEKGPLTS</sequence>
<gene>
    <name evidence="2" type="ORF">CLV45_2309</name>
</gene>
<dbReference type="Proteomes" id="UP000228535">
    <property type="component" value="Unassembled WGS sequence"/>
</dbReference>
<evidence type="ECO:0000313" key="3">
    <source>
        <dbReference type="Proteomes" id="UP000228535"/>
    </source>
</evidence>
<evidence type="ECO:0000256" key="1">
    <source>
        <dbReference type="SAM" id="MobiDB-lite"/>
    </source>
</evidence>
<name>A0A2M9BSF3_9BACT</name>
<dbReference type="AlphaFoldDB" id="A0A2M9BSF3"/>
<comment type="caution">
    <text evidence="2">The sequence shown here is derived from an EMBL/GenBank/DDBJ whole genome shotgun (WGS) entry which is preliminary data.</text>
</comment>
<dbReference type="RefSeq" id="WP_157807423.1">
    <property type="nucleotide sequence ID" value="NZ_PGFA01000001.1"/>
</dbReference>
<reference evidence="2 3" key="1">
    <citation type="submission" date="2017-11" db="EMBL/GenBank/DDBJ databases">
        <title>Genomic Encyclopedia of Archaeal and Bacterial Type Strains, Phase II (KMG-II): From Individual Species to Whole Genera.</title>
        <authorList>
            <person name="Goeker M."/>
        </authorList>
    </citation>
    <scope>NUCLEOTIDE SEQUENCE [LARGE SCALE GENOMIC DNA]</scope>
    <source>
        <strain evidence="2 3">DSM 11115</strain>
    </source>
</reference>
<proteinExistence type="predicted"/>
<keyword evidence="3" id="KW-1185">Reference proteome</keyword>
<accession>A0A2M9BSF3</accession>
<feature type="region of interest" description="Disordered" evidence="1">
    <location>
        <begin position="19"/>
        <end position="52"/>
    </location>
</feature>